<evidence type="ECO:0000256" key="2">
    <source>
        <dbReference type="PROSITE-ProRule" id="PRU00335"/>
    </source>
</evidence>
<name>A0A3L8Q1Y7_9GAMM</name>
<reference evidence="4 5" key="1">
    <citation type="submission" date="2018-09" db="EMBL/GenBank/DDBJ databases">
        <title>Phylogeny of the Shewanellaceae, and recommendation for two new genera, Pseudoshewanella and Parashewanella.</title>
        <authorList>
            <person name="Wang G."/>
        </authorList>
    </citation>
    <scope>NUCLEOTIDE SEQUENCE [LARGE SCALE GENOMIC DNA]</scope>
    <source>
        <strain evidence="4 5">C51</strain>
    </source>
</reference>
<dbReference type="GO" id="GO:0003677">
    <property type="term" value="F:DNA binding"/>
    <property type="evidence" value="ECO:0007669"/>
    <property type="project" value="UniProtKB-UniRule"/>
</dbReference>
<keyword evidence="1 2" id="KW-0238">DNA-binding</keyword>
<proteinExistence type="predicted"/>
<dbReference type="Pfam" id="PF00440">
    <property type="entry name" value="TetR_N"/>
    <property type="match status" value="1"/>
</dbReference>
<gene>
    <name evidence="4" type="ORF">D5018_00600</name>
</gene>
<evidence type="ECO:0000313" key="5">
    <source>
        <dbReference type="Proteomes" id="UP000281474"/>
    </source>
</evidence>
<keyword evidence="5" id="KW-1185">Reference proteome</keyword>
<dbReference type="InterPro" id="IPR009057">
    <property type="entry name" value="Homeodomain-like_sf"/>
</dbReference>
<evidence type="ECO:0000259" key="3">
    <source>
        <dbReference type="PROSITE" id="PS50977"/>
    </source>
</evidence>
<comment type="caution">
    <text evidence="4">The sequence shown here is derived from an EMBL/GenBank/DDBJ whole genome shotgun (WGS) entry which is preliminary data.</text>
</comment>
<feature type="domain" description="HTH tetR-type" evidence="3">
    <location>
        <begin position="10"/>
        <end position="70"/>
    </location>
</feature>
<dbReference type="EMBL" id="QZEI01000001">
    <property type="protein sequence ID" value="RLV61651.1"/>
    <property type="molecule type" value="Genomic_DNA"/>
</dbReference>
<organism evidence="4 5">
    <name type="scientific">Parashewanella curva</name>
    <dbReference type="NCBI Taxonomy" id="2338552"/>
    <lineage>
        <taxon>Bacteria</taxon>
        <taxon>Pseudomonadati</taxon>
        <taxon>Pseudomonadota</taxon>
        <taxon>Gammaproteobacteria</taxon>
        <taxon>Alteromonadales</taxon>
        <taxon>Shewanellaceae</taxon>
        <taxon>Parashewanella</taxon>
    </lineage>
</organism>
<dbReference type="PROSITE" id="PS50977">
    <property type="entry name" value="HTH_TETR_2"/>
    <property type="match status" value="1"/>
</dbReference>
<dbReference type="RefSeq" id="WP_121837050.1">
    <property type="nucleotide sequence ID" value="NZ_ML014753.1"/>
</dbReference>
<dbReference type="SUPFAM" id="SSF46689">
    <property type="entry name" value="Homeodomain-like"/>
    <property type="match status" value="1"/>
</dbReference>
<dbReference type="OrthoDB" id="5918833at2"/>
<protein>
    <submittedName>
        <fullName evidence="4">TetR/AcrR family transcriptional regulator</fullName>
    </submittedName>
</protein>
<dbReference type="Gene3D" id="1.10.357.10">
    <property type="entry name" value="Tetracycline Repressor, domain 2"/>
    <property type="match status" value="1"/>
</dbReference>
<evidence type="ECO:0000256" key="1">
    <source>
        <dbReference type="ARBA" id="ARBA00023125"/>
    </source>
</evidence>
<evidence type="ECO:0000313" key="4">
    <source>
        <dbReference type="EMBL" id="RLV61651.1"/>
    </source>
</evidence>
<sequence length="239" mass="27149">MCPAPRFTVEQQQQMILDAAAQVIESSSLMDFKMTAIAKQAGLSVGSLYKCVQTKEDMIIALACEKDEHFYQLFKRIFDTSLTMPQKLIAFILLDPNKSQKYSFDLDLDILSKSEAVIRRCSPMWKARILELENKMSELCRQKNVDCFNSGEFLGKDLNAIYELSVGHWAMSIGFKQIKNHIDVVSQHLPRAECVAATNVENNSIVAMTHFINAHPWKDPLTPEAIEQTKLELEALGYR</sequence>
<accession>A0A3L8Q1Y7</accession>
<dbReference type="Proteomes" id="UP000281474">
    <property type="component" value="Unassembled WGS sequence"/>
</dbReference>
<dbReference type="AlphaFoldDB" id="A0A3L8Q1Y7"/>
<feature type="DNA-binding region" description="H-T-H motif" evidence="2">
    <location>
        <begin position="33"/>
        <end position="52"/>
    </location>
</feature>
<dbReference type="InterPro" id="IPR001647">
    <property type="entry name" value="HTH_TetR"/>
</dbReference>